<comment type="caution">
    <text evidence="2">The sequence shown here is derived from an EMBL/GenBank/DDBJ whole genome shotgun (WGS) entry which is preliminary data.</text>
</comment>
<name>A0ABP9S066_9MICC</name>
<keyword evidence="3" id="KW-1185">Reference proteome</keyword>
<protein>
    <submittedName>
        <fullName evidence="2">Uncharacterized protein</fullName>
    </submittedName>
</protein>
<feature type="region of interest" description="Disordered" evidence="1">
    <location>
        <begin position="29"/>
        <end position="72"/>
    </location>
</feature>
<reference evidence="3" key="1">
    <citation type="journal article" date="2019" name="Int. J. Syst. Evol. Microbiol.">
        <title>The Global Catalogue of Microorganisms (GCM) 10K type strain sequencing project: providing services to taxonomists for standard genome sequencing and annotation.</title>
        <authorList>
            <consortium name="The Broad Institute Genomics Platform"/>
            <consortium name="The Broad Institute Genome Sequencing Center for Infectious Disease"/>
            <person name="Wu L."/>
            <person name="Ma J."/>
        </authorList>
    </citation>
    <scope>NUCLEOTIDE SEQUENCE [LARGE SCALE GENOMIC DNA]</scope>
    <source>
        <strain evidence="3">JCM 18514</strain>
    </source>
</reference>
<organism evidence="2 3">
    <name type="scientific">Arthrobacter gyeryongensis</name>
    <dbReference type="NCBI Taxonomy" id="1650592"/>
    <lineage>
        <taxon>Bacteria</taxon>
        <taxon>Bacillati</taxon>
        <taxon>Actinomycetota</taxon>
        <taxon>Actinomycetes</taxon>
        <taxon>Micrococcales</taxon>
        <taxon>Micrococcaceae</taxon>
        <taxon>Arthrobacter</taxon>
    </lineage>
</organism>
<evidence type="ECO:0000256" key="1">
    <source>
        <dbReference type="SAM" id="MobiDB-lite"/>
    </source>
</evidence>
<gene>
    <name evidence="2" type="ORF">GCM10023346_04940</name>
</gene>
<dbReference type="EMBL" id="BAABKK010000003">
    <property type="protein sequence ID" value="GAA5189684.1"/>
    <property type="molecule type" value="Genomic_DNA"/>
</dbReference>
<evidence type="ECO:0000313" key="2">
    <source>
        <dbReference type="EMBL" id="GAA5189684.1"/>
    </source>
</evidence>
<dbReference type="Proteomes" id="UP001500200">
    <property type="component" value="Unassembled WGS sequence"/>
</dbReference>
<evidence type="ECO:0000313" key="3">
    <source>
        <dbReference type="Proteomes" id="UP001500200"/>
    </source>
</evidence>
<sequence length="72" mass="8358">MENPSLITRLMQWTQRLVMSILGPADRADGETPVIHRNDDREIASKEQLADIDVERDNEGHSWAFRKTRPEN</sequence>
<proteinExistence type="predicted"/>
<feature type="compositionally biased region" description="Basic and acidic residues" evidence="1">
    <location>
        <begin position="29"/>
        <end position="60"/>
    </location>
</feature>
<accession>A0ABP9S066</accession>